<evidence type="ECO:0000313" key="1">
    <source>
        <dbReference type="EMBL" id="CAB5162488.1"/>
    </source>
</evidence>
<reference evidence="1" key="1">
    <citation type="submission" date="2020-05" db="EMBL/GenBank/DDBJ databases">
        <authorList>
            <person name="Chiriac C."/>
            <person name="Salcher M."/>
            <person name="Ghai R."/>
            <person name="Kavagutti S V."/>
        </authorList>
    </citation>
    <scope>NUCLEOTIDE SEQUENCE</scope>
</reference>
<accession>A0A6J7WDQ6</accession>
<organism evidence="1">
    <name type="scientific">uncultured Caudovirales phage</name>
    <dbReference type="NCBI Taxonomy" id="2100421"/>
    <lineage>
        <taxon>Viruses</taxon>
        <taxon>Duplodnaviria</taxon>
        <taxon>Heunggongvirae</taxon>
        <taxon>Uroviricota</taxon>
        <taxon>Caudoviricetes</taxon>
        <taxon>Peduoviridae</taxon>
        <taxon>Maltschvirus</taxon>
        <taxon>Maltschvirus maltsch</taxon>
    </lineage>
</organism>
<proteinExistence type="predicted"/>
<gene>
    <name evidence="1" type="ORF">UFOVP151_32</name>
</gene>
<dbReference type="EMBL" id="LR798201">
    <property type="protein sequence ID" value="CAB5162488.1"/>
    <property type="molecule type" value="Genomic_DNA"/>
</dbReference>
<protein>
    <submittedName>
        <fullName evidence="1">Uncharacterized protein</fullName>
    </submittedName>
</protein>
<sequence length="82" mass="8877">MSTMAELRASLMGTLDDLRNRDTPMDVDRAKAVAQVAGVLVETAKVEIDYLKVTGGQKSEFIEPAQELPPGIVGIRQHRIAG</sequence>
<name>A0A6J7WDQ6_9CAUD</name>